<gene>
    <name evidence="4" type="primary">infC</name>
    <name evidence="10" type="ORF">IV501_08265</name>
</gene>
<comment type="subunit">
    <text evidence="4 6">Monomer.</text>
</comment>
<dbReference type="HAMAP" id="MF_00080">
    <property type="entry name" value="IF_3"/>
    <property type="match status" value="1"/>
</dbReference>
<dbReference type="NCBIfam" id="TIGR00168">
    <property type="entry name" value="infC"/>
    <property type="match status" value="1"/>
</dbReference>
<dbReference type="GO" id="GO:0032790">
    <property type="term" value="P:ribosome disassembly"/>
    <property type="evidence" value="ECO:0007669"/>
    <property type="project" value="TreeGrafter"/>
</dbReference>
<feature type="domain" description="Translation initiation factor 3 C-terminal" evidence="8">
    <location>
        <begin position="84"/>
        <end position="166"/>
    </location>
</feature>
<evidence type="ECO:0000256" key="7">
    <source>
        <dbReference type="SAM" id="MobiDB-lite"/>
    </source>
</evidence>
<dbReference type="Pfam" id="PF00707">
    <property type="entry name" value="IF3_C"/>
    <property type="match status" value="1"/>
</dbReference>
<feature type="compositionally biased region" description="Basic and acidic residues" evidence="7">
    <location>
        <begin position="223"/>
        <end position="259"/>
    </location>
</feature>
<evidence type="ECO:0000259" key="8">
    <source>
        <dbReference type="Pfam" id="PF00707"/>
    </source>
</evidence>
<dbReference type="FunFam" id="3.10.20.80:FF:000001">
    <property type="entry name" value="Translation initiation factor IF-3"/>
    <property type="match status" value="1"/>
</dbReference>
<evidence type="ECO:0000256" key="6">
    <source>
        <dbReference type="RuleBase" id="RU000646"/>
    </source>
</evidence>
<dbReference type="InterPro" id="IPR036788">
    <property type="entry name" value="T_IF-3_C_sf"/>
</dbReference>
<dbReference type="InterPro" id="IPR019815">
    <property type="entry name" value="Translation_initiation_fac_3_C"/>
</dbReference>
<dbReference type="Proteomes" id="UP000636458">
    <property type="component" value="Unassembled WGS sequence"/>
</dbReference>
<feature type="compositionally biased region" description="Low complexity" evidence="7">
    <location>
        <begin position="387"/>
        <end position="416"/>
    </location>
</feature>
<comment type="caution">
    <text evidence="10">The sequence shown here is derived from an EMBL/GenBank/DDBJ whole genome shotgun (WGS) entry which is preliminary data.</text>
</comment>
<dbReference type="GO" id="GO:0003743">
    <property type="term" value="F:translation initiation factor activity"/>
    <property type="evidence" value="ECO:0007669"/>
    <property type="project" value="UniProtKB-UniRule"/>
</dbReference>
<evidence type="ECO:0000256" key="4">
    <source>
        <dbReference type="HAMAP-Rule" id="MF_00080"/>
    </source>
</evidence>
<comment type="function">
    <text evidence="4 6">IF-3 binds to the 30S ribosomal subunit and shifts the equilibrium between 70S ribosomes and their 50S and 30S subunits in favor of the free subunits, thus enhancing the availability of 30S subunits on which protein synthesis initiation begins.</text>
</comment>
<dbReference type="InterPro" id="IPR001288">
    <property type="entry name" value="Translation_initiation_fac_3"/>
</dbReference>
<proteinExistence type="inferred from homology"/>
<feature type="compositionally biased region" description="Low complexity" evidence="7">
    <location>
        <begin position="359"/>
        <end position="379"/>
    </location>
</feature>
<keyword evidence="4" id="KW-0963">Cytoplasm</keyword>
<evidence type="ECO:0000256" key="1">
    <source>
        <dbReference type="ARBA" id="ARBA00005439"/>
    </source>
</evidence>
<feature type="compositionally biased region" description="Low complexity" evidence="7">
    <location>
        <begin position="194"/>
        <end position="211"/>
    </location>
</feature>
<dbReference type="PANTHER" id="PTHR10938:SF0">
    <property type="entry name" value="TRANSLATION INITIATION FACTOR IF-3, MITOCHONDRIAL"/>
    <property type="match status" value="1"/>
</dbReference>
<evidence type="ECO:0000256" key="3">
    <source>
        <dbReference type="ARBA" id="ARBA00022917"/>
    </source>
</evidence>
<accession>A0A934W374</accession>
<feature type="domain" description="Translation initiation factor 3 N-terminal" evidence="9">
    <location>
        <begin position="6"/>
        <end position="75"/>
    </location>
</feature>
<dbReference type="GO" id="GO:0016020">
    <property type="term" value="C:membrane"/>
    <property type="evidence" value="ECO:0007669"/>
    <property type="project" value="TreeGrafter"/>
</dbReference>
<evidence type="ECO:0000259" key="9">
    <source>
        <dbReference type="Pfam" id="PF05198"/>
    </source>
</evidence>
<dbReference type="InterPro" id="IPR019813">
    <property type="entry name" value="Translation_initiation_fac3_CS"/>
</dbReference>
<dbReference type="Pfam" id="PF05198">
    <property type="entry name" value="IF3_N"/>
    <property type="match status" value="1"/>
</dbReference>
<dbReference type="Gene3D" id="3.30.110.10">
    <property type="entry name" value="Translation initiation factor 3 (IF-3), C-terminal domain"/>
    <property type="match status" value="1"/>
</dbReference>
<dbReference type="Gene3D" id="3.10.20.80">
    <property type="entry name" value="Translation initiation factor 3 (IF-3), N-terminal domain"/>
    <property type="match status" value="1"/>
</dbReference>
<dbReference type="GO" id="GO:0005829">
    <property type="term" value="C:cytosol"/>
    <property type="evidence" value="ECO:0007669"/>
    <property type="project" value="TreeGrafter"/>
</dbReference>
<evidence type="ECO:0000256" key="2">
    <source>
        <dbReference type="ARBA" id="ARBA00022540"/>
    </source>
</evidence>
<sequence>MSDPRTNDRIRVPEVRLVGPNGEQVGVVRIEDAIRLAQEADLDLVEVAPNSKPPVAKIMDFGKFKYETAQKAKEAKRNQSNTILKEVRFRLKIDVHDYETKRKRAEGFLQQGDKVKAMILFRGREQSRPEQGVRLLQRFAEDVAEFGTVESTPTIDGRNMVMVIGPLKTKAEVKAEHDAKKPTSRTERPESTDAPAAVEAAPAPKQPVEQPLATFAKAPPRPVVERSAPERSSSDRGERTDRPERTDRTERPDRTERSAPARSSAPSSAPRSSAPTSAPRSAAPSSSGPSSAPQSSAAPAARVASAAGPAAKIAAAAPAATAPSATAAPAASASAPAETKPAETKPAETKPAESKPAETKPAATKPAATKPAAAATPGAAPKPAPKPGASTAVPKPAAKSAPKTAPKTAPADSPTN</sequence>
<comment type="subcellular location">
    <subcellularLocation>
        <location evidence="4 6">Cytoplasm</location>
    </subcellularLocation>
</comment>
<keyword evidence="2 4" id="KW-0396">Initiation factor</keyword>
<feature type="compositionally biased region" description="Basic and acidic residues" evidence="7">
    <location>
        <begin position="172"/>
        <end position="191"/>
    </location>
</feature>
<evidence type="ECO:0000313" key="11">
    <source>
        <dbReference type="Proteomes" id="UP000636458"/>
    </source>
</evidence>
<comment type="similarity">
    <text evidence="1 4 6">Belongs to the IF-3 family.</text>
</comment>
<dbReference type="InterPro" id="IPR019814">
    <property type="entry name" value="Translation_initiation_fac_3_N"/>
</dbReference>
<dbReference type="SUPFAM" id="SSF54364">
    <property type="entry name" value="Translation initiation factor IF3, N-terminal domain"/>
    <property type="match status" value="1"/>
</dbReference>
<dbReference type="PROSITE" id="PS00938">
    <property type="entry name" value="IF3"/>
    <property type="match status" value="1"/>
</dbReference>
<feature type="compositionally biased region" description="Basic and acidic residues" evidence="7">
    <location>
        <begin position="340"/>
        <end position="358"/>
    </location>
</feature>
<dbReference type="InterPro" id="IPR036787">
    <property type="entry name" value="T_IF-3_N_sf"/>
</dbReference>
<protein>
    <recommendedName>
        <fullName evidence="4 5">Translation initiation factor IF-3</fullName>
    </recommendedName>
</protein>
<keyword evidence="11" id="KW-1185">Reference proteome</keyword>
<dbReference type="GO" id="GO:0043022">
    <property type="term" value="F:ribosome binding"/>
    <property type="evidence" value="ECO:0007669"/>
    <property type="project" value="UniProtKB-ARBA"/>
</dbReference>
<dbReference type="FunFam" id="3.30.110.10:FF:000001">
    <property type="entry name" value="Translation initiation factor IF-3"/>
    <property type="match status" value="1"/>
</dbReference>
<name>A0A934W374_9MICO</name>
<dbReference type="EMBL" id="JAEPES010000002">
    <property type="protein sequence ID" value="MBK4347626.1"/>
    <property type="molecule type" value="Genomic_DNA"/>
</dbReference>
<evidence type="ECO:0000313" key="10">
    <source>
        <dbReference type="EMBL" id="MBK4347626.1"/>
    </source>
</evidence>
<evidence type="ECO:0000256" key="5">
    <source>
        <dbReference type="NCBIfam" id="TIGR00168"/>
    </source>
</evidence>
<dbReference type="PANTHER" id="PTHR10938">
    <property type="entry name" value="TRANSLATION INITIATION FACTOR IF-3"/>
    <property type="match status" value="1"/>
</dbReference>
<feature type="region of interest" description="Disordered" evidence="7">
    <location>
        <begin position="172"/>
        <end position="416"/>
    </location>
</feature>
<reference evidence="10" key="1">
    <citation type="submission" date="2021-01" db="EMBL/GenBank/DDBJ databases">
        <title>Lacisediminihabitans sp. nov. strain G11-30, isolated from Antarctic Soil.</title>
        <authorList>
            <person name="Li J."/>
        </authorList>
    </citation>
    <scope>NUCLEOTIDE SEQUENCE</scope>
    <source>
        <strain evidence="10">G11-30</strain>
    </source>
</reference>
<keyword evidence="3 4" id="KW-0648">Protein biosynthesis</keyword>
<dbReference type="AlphaFoldDB" id="A0A934W374"/>
<organism evidence="10 11">
    <name type="scientific">Lacisediminihabitans changchengi</name>
    <dbReference type="NCBI Taxonomy" id="2787634"/>
    <lineage>
        <taxon>Bacteria</taxon>
        <taxon>Bacillati</taxon>
        <taxon>Actinomycetota</taxon>
        <taxon>Actinomycetes</taxon>
        <taxon>Micrococcales</taxon>
        <taxon>Microbacteriaceae</taxon>
        <taxon>Lacisediminihabitans</taxon>
    </lineage>
</organism>
<dbReference type="SUPFAM" id="SSF55200">
    <property type="entry name" value="Translation initiation factor IF3, C-terminal domain"/>
    <property type="match status" value="1"/>
</dbReference>
<feature type="compositionally biased region" description="Low complexity" evidence="7">
    <location>
        <begin position="260"/>
        <end position="339"/>
    </location>
</feature>